<name>A0A0W0FG95_MONRR</name>
<comment type="caution">
    <text evidence="1">The sequence shown here is derived from an EMBL/GenBank/DDBJ whole genome shotgun (WGS) entry which is preliminary data.</text>
</comment>
<sequence>MPYPPTTVSLSCS</sequence>
<evidence type="ECO:0000313" key="1">
    <source>
        <dbReference type="EMBL" id="KTB35302.1"/>
    </source>
</evidence>
<dbReference type="Proteomes" id="UP000054988">
    <property type="component" value="Unassembled WGS sequence"/>
</dbReference>
<reference evidence="1 2" key="1">
    <citation type="submission" date="2015-12" db="EMBL/GenBank/DDBJ databases">
        <title>Draft genome sequence of Moniliophthora roreri, the causal agent of frosty pod rot of cacao.</title>
        <authorList>
            <person name="Aime M.C."/>
            <person name="Diaz-Valderrama J.R."/>
            <person name="Kijpornyongpan T."/>
            <person name="Phillips-Mora W."/>
        </authorList>
    </citation>
    <scope>NUCLEOTIDE SEQUENCE [LARGE SCALE GENOMIC DNA]</scope>
    <source>
        <strain evidence="1 2">MCA 2952</strain>
    </source>
</reference>
<protein>
    <submittedName>
        <fullName evidence="1">Uncharacterized protein</fullName>
    </submittedName>
</protein>
<dbReference type="EMBL" id="LATX01001992">
    <property type="protein sequence ID" value="KTB35302.1"/>
    <property type="molecule type" value="Genomic_DNA"/>
</dbReference>
<evidence type="ECO:0000313" key="2">
    <source>
        <dbReference type="Proteomes" id="UP000054988"/>
    </source>
</evidence>
<gene>
    <name evidence="1" type="ORF">WG66_12125</name>
</gene>
<accession>A0A0W0FG95</accession>
<organism evidence="1 2">
    <name type="scientific">Moniliophthora roreri</name>
    <name type="common">Frosty pod rot fungus</name>
    <name type="synonym">Monilia roreri</name>
    <dbReference type="NCBI Taxonomy" id="221103"/>
    <lineage>
        <taxon>Eukaryota</taxon>
        <taxon>Fungi</taxon>
        <taxon>Dikarya</taxon>
        <taxon>Basidiomycota</taxon>
        <taxon>Agaricomycotina</taxon>
        <taxon>Agaricomycetes</taxon>
        <taxon>Agaricomycetidae</taxon>
        <taxon>Agaricales</taxon>
        <taxon>Marasmiineae</taxon>
        <taxon>Marasmiaceae</taxon>
        <taxon>Moniliophthora</taxon>
    </lineage>
</organism>
<proteinExistence type="predicted"/>